<organismHost>
    <name type="scientific">Acanthamoeba polyphaga</name>
    <name type="common">Amoeba</name>
    <dbReference type="NCBI Taxonomy" id="5757"/>
</organismHost>
<dbReference type="Proteomes" id="UP000241474">
    <property type="component" value="Segment"/>
</dbReference>
<dbReference type="EMBL" id="KM982401">
    <property type="protein sequence ID" value="AKI78791.1"/>
    <property type="molecule type" value="Genomic_DNA"/>
</dbReference>
<proteinExistence type="predicted"/>
<name>A0A0G2Y6P7_MIMIV</name>
<evidence type="ECO:0000313" key="1">
    <source>
        <dbReference type="EMBL" id="AKI78791.1"/>
    </source>
</evidence>
<accession>A0A0G2Y6P7</accession>
<reference evidence="1 2" key="1">
    <citation type="submission" date="2014-10" db="EMBL/GenBank/DDBJ databases">
        <title>Pan-genome analysis of Brazilian lineage A amoebal mimiviruses.</title>
        <authorList>
            <person name="Assis F.L."/>
            <person name="Abrahao J.S."/>
            <person name="Kroon E.G."/>
            <person name="Dornas F.P."/>
            <person name="Andrade K.R."/>
            <person name="Borato P.V.M."/>
            <person name="Pilotto M.R."/>
            <person name="Benamar S."/>
            <person name="LaScola B."/>
            <person name="Colson P."/>
        </authorList>
    </citation>
    <scope>NUCLEOTIDE SEQUENCE [LARGE SCALE GENOMIC DNA]</scope>
    <source>
        <strain evidence="1 2">Oyster</strain>
    </source>
</reference>
<sequence>MSWLCRRPVNIFLTKKHLDETSREMNSTKMLEANFEIMQQQITVHCDCDHGDWWLCECDLEPLDQMEALDLTEIVRIWTNGGILSPKSLEDLHDWILHSLSDPDNELTDPEYEMDWDNWDIANRKILIGCDSFGVPQYQNFSVSVRGYLFHIHELEVIRPHIVDFLVNRNPVIVYNQ</sequence>
<evidence type="ECO:0000313" key="2">
    <source>
        <dbReference type="Proteomes" id="UP000241474"/>
    </source>
</evidence>
<organism evidence="1 2">
    <name type="scientific">Acanthamoeba polyphaga mimivirus</name>
    <name type="common">APMV</name>
    <dbReference type="NCBI Taxonomy" id="212035"/>
    <lineage>
        <taxon>Viruses</taxon>
        <taxon>Varidnaviria</taxon>
        <taxon>Bamfordvirae</taxon>
        <taxon>Nucleocytoviricota</taxon>
        <taxon>Megaviricetes</taxon>
        <taxon>Imitervirales</taxon>
        <taxon>Mimiviridae</taxon>
        <taxon>Megamimivirinae</taxon>
        <taxon>Mimivirus</taxon>
        <taxon>Mimivirus bradfordmassiliense</taxon>
    </lineage>
</organism>
<protein>
    <submittedName>
        <fullName evidence="1">Uncharacterized protein</fullName>
    </submittedName>
</protein>